<evidence type="ECO:0000259" key="4">
    <source>
        <dbReference type="Pfam" id="PF08241"/>
    </source>
</evidence>
<dbReference type="CDD" id="cd02440">
    <property type="entry name" value="AdoMet_MTases"/>
    <property type="match status" value="1"/>
</dbReference>
<dbReference type="Gene3D" id="3.40.50.150">
    <property type="entry name" value="Vaccinia Virus protein VP39"/>
    <property type="match status" value="1"/>
</dbReference>
<evidence type="ECO:0000256" key="3">
    <source>
        <dbReference type="ARBA" id="ARBA00022679"/>
    </source>
</evidence>
<dbReference type="Proteomes" id="UP000192132">
    <property type="component" value="Unassembled WGS sequence"/>
</dbReference>
<dbReference type="PANTHER" id="PTHR44942:SF4">
    <property type="entry name" value="METHYLTRANSFERASE TYPE 11 DOMAIN-CONTAINING PROTEIN"/>
    <property type="match status" value="1"/>
</dbReference>
<feature type="domain" description="Methyltransferase type 11" evidence="4">
    <location>
        <begin position="54"/>
        <end position="142"/>
    </location>
</feature>
<dbReference type="EMBL" id="MLCN01000001">
    <property type="protein sequence ID" value="ONG42296.1"/>
    <property type="molecule type" value="Genomic_DNA"/>
</dbReference>
<dbReference type="InterPro" id="IPR029063">
    <property type="entry name" value="SAM-dependent_MTases_sf"/>
</dbReference>
<proteinExistence type="inferred from homology"/>
<dbReference type="Pfam" id="PF08241">
    <property type="entry name" value="Methyltransf_11"/>
    <property type="match status" value="1"/>
</dbReference>
<evidence type="ECO:0000313" key="5">
    <source>
        <dbReference type="EMBL" id="ONG42296.1"/>
    </source>
</evidence>
<reference evidence="5 6" key="1">
    <citation type="submission" date="2016-10" db="EMBL/GenBank/DDBJ databases">
        <title>Draft Genome sequence of Alkanindiges sp. strain H1.</title>
        <authorList>
            <person name="Subhash Y."/>
            <person name="Lee S."/>
        </authorList>
    </citation>
    <scope>NUCLEOTIDE SEQUENCE [LARGE SCALE GENOMIC DNA]</scope>
    <source>
        <strain evidence="5 6">H1</strain>
    </source>
</reference>
<name>A0A1S8D0N4_9GAMM</name>
<evidence type="ECO:0000256" key="1">
    <source>
        <dbReference type="ARBA" id="ARBA00008361"/>
    </source>
</evidence>
<dbReference type="GO" id="GO:0008757">
    <property type="term" value="F:S-adenosylmethionine-dependent methyltransferase activity"/>
    <property type="evidence" value="ECO:0007669"/>
    <property type="project" value="InterPro"/>
</dbReference>
<sequence>MTTSGDSFSFVHPTAMTGFEMGAPVYRKGRPDYPQQTQAWLTDSVGIHGNSTVVDLGSGTGKFLPQLLALTRQVHAVEPSPAMLGQLRQQFPQISAHQASAAALPFADQSIDAVICAQSFHWFANTQSLTDIARVLKPNGKLGLIWNSRDDSVDWVSRMVQLINTYENDTPRHQSGAWKKVLENSCFSLKDQAIFHHEHQGSIQDVIINRALSTSFIAQLDQNQQNHFVDELKILLFPDVKLDNTEAIIHMPYRTHAYTFEKMTQD</sequence>
<accession>A0A1S8D0N4</accession>
<comment type="caution">
    <text evidence="5">The sequence shown here is derived from an EMBL/GenBank/DDBJ whole genome shotgun (WGS) entry which is preliminary data.</text>
</comment>
<gene>
    <name evidence="5" type="ORF">BKE30_00370</name>
</gene>
<dbReference type="STRING" id="1907941.BKE30_00370"/>
<dbReference type="InterPro" id="IPR013216">
    <property type="entry name" value="Methyltransf_11"/>
</dbReference>
<keyword evidence="2" id="KW-0489">Methyltransferase</keyword>
<keyword evidence="3" id="KW-0808">Transferase</keyword>
<dbReference type="GO" id="GO:0032259">
    <property type="term" value="P:methylation"/>
    <property type="evidence" value="ECO:0007669"/>
    <property type="project" value="UniProtKB-KW"/>
</dbReference>
<keyword evidence="6" id="KW-1185">Reference proteome</keyword>
<dbReference type="RefSeq" id="WP_076876683.1">
    <property type="nucleotide sequence ID" value="NZ_MLCN01000001.1"/>
</dbReference>
<evidence type="ECO:0000256" key="2">
    <source>
        <dbReference type="ARBA" id="ARBA00022603"/>
    </source>
</evidence>
<dbReference type="PANTHER" id="PTHR44942">
    <property type="entry name" value="METHYLTRANSF_11 DOMAIN-CONTAINING PROTEIN"/>
    <property type="match status" value="1"/>
</dbReference>
<organism evidence="5 6">
    <name type="scientific">Alkanindiges hydrocarboniclasticus</name>
    <dbReference type="NCBI Taxonomy" id="1907941"/>
    <lineage>
        <taxon>Bacteria</taxon>
        <taxon>Pseudomonadati</taxon>
        <taxon>Pseudomonadota</taxon>
        <taxon>Gammaproteobacteria</taxon>
        <taxon>Moraxellales</taxon>
        <taxon>Moraxellaceae</taxon>
        <taxon>Alkanindiges</taxon>
    </lineage>
</organism>
<dbReference type="SUPFAM" id="SSF53335">
    <property type="entry name" value="S-adenosyl-L-methionine-dependent methyltransferases"/>
    <property type="match status" value="1"/>
</dbReference>
<dbReference type="OrthoDB" id="9797252at2"/>
<dbReference type="AlphaFoldDB" id="A0A1S8D0N4"/>
<evidence type="ECO:0000313" key="6">
    <source>
        <dbReference type="Proteomes" id="UP000192132"/>
    </source>
</evidence>
<protein>
    <recommendedName>
        <fullName evidence="4">Methyltransferase type 11 domain-containing protein</fullName>
    </recommendedName>
</protein>
<dbReference type="InterPro" id="IPR051052">
    <property type="entry name" value="Diverse_substrate_MTase"/>
</dbReference>
<comment type="similarity">
    <text evidence="1">Belongs to the methyltransferase superfamily.</text>
</comment>